<evidence type="ECO:0000256" key="1">
    <source>
        <dbReference type="SAM" id="MobiDB-lite"/>
    </source>
</evidence>
<feature type="region of interest" description="Disordered" evidence="1">
    <location>
        <begin position="81"/>
        <end position="104"/>
    </location>
</feature>
<sequence length="104" mass="12296">MEYLPIFSGGLPKRANSKKLTANPTLQNRGMCWRNRNKLQRTLSVVEMEYYRNANSAIYLPRNLSSADMFKQEPSTKILPDFMLPNSSTTKKKHQRRRKRRFFV</sequence>
<dbReference type="AlphaFoldDB" id="A0A034WEF5"/>
<proteinExistence type="predicted"/>
<feature type="compositionally biased region" description="Basic residues" evidence="1">
    <location>
        <begin position="90"/>
        <end position="104"/>
    </location>
</feature>
<dbReference type="EMBL" id="GAKP01004996">
    <property type="protein sequence ID" value="JAC53956.1"/>
    <property type="molecule type" value="Transcribed_RNA"/>
</dbReference>
<name>A0A034WEF5_BACDO</name>
<reference evidence="2" key="1">
    <citation type="journal article" date="2014" name="BMC Genomics">
        <title>Characterizing the developmental transcriptome of the oriental fruit fly, Bactrocera dorsalis (Diptera: Tephritidae) through comparative genomic analysis with Drosophila melanogaster utilizing modENCODE datasets.</title>
        <authorList>
            <person name="Geib S.M."/>
            <person name="Calla B."/>
            <person name="Hall B."/>
            <person name="Hou S."/>
            <person name="Manoukis N.C."/>
        </authorList>
    </citation>
    <scope>NUCLEOTIDE SEQUENCE</scope>
    <source>
        <strain evidence="2">Punador</strain>
    </source>
</reference>
<accession>A0A034WEF5</accession>
<protein>
    <submittedName>
        <fullName evidence="2">Uncharacterized protein</fullName>
    </submittedName>
</protein>
<organism evidence="2">
    <name type="scientific">Bactrocera dorsalis</name>
    <name type="common">Oriental fruit fly</name>
    <name type="synonym">Dacus dorsalis</name>
    <dbReference type="NCBI Taxonomy" id="27457"/>
    <lineage>
        <taxon>Eukaryota</taxon>
        <taxon>Metazoa</taxon>
        <taxon>Ecdysozoa</taxon>
        <taxon>Arthropoda</taxon>
        <taxon>Hexapoda</taxon>
        <taxon>Insecta</taxon>
        <taxon>Pterygota</taxon>
        <taxon>Neoptera</taxon>
        <taxon>Endopterygota</taxon>
        <taxon>Diptera</taxon>
        <taxon>Brachycera</taxon>
        <taxon>Muscomorpha</taxon>
        <taxon>Tephritoidea</taxon>
        <taxon>Tephritidae</taxon>
        <taxon>Bactrocera</taxon>
        <taxon>Bactrocera</taxon>
    </lineage>
</organism>
<evidence type="ECO:0000313" key="2">
    <source>
        <dbReference type="EMBL" id="JAC53956.1"/>
    </source>
</evidence>